<protein>
    <submittedName>
        <fullName evidence="2">Uncharacterized protein</fullName>
    </submittedName>
</protein>
<feature type="compositionally biased region" description="Basic and acidic residues" evidence="1">
    <location>
        <begin position="56"/>
        <end position="66"/>
    </location>
</feature>
<sequence>MAARCKAGGMCWCLSLYKHSLHCESKGQWLRHTPQRACATLSTTERSRESGTSGKPQERSDDKEMLHLSVPPPPPPLPSTLLPSPHCSFPSIKLSFGAPPLAAFLPSPPSDKVVSSEHRGSRPQRLDSDCNHLALAFSQHPTTEQRQRHTLQ</sequence>
<feature type="compositionally biased region" description="Low complexity" evidence="1">
    <location>
        <begin position="40"/>
        <end position="54"/>
    </location>
</feature>
<organism evidence="2 3">
    <name type="scientific">Pleuronectes platessa</name>
    <name type="common">European plaice</name>
    <dbReference type="NCBI Taxonomy" id="8262"/>
    <lineage>
        <taxon>Eukaryota</taxon>
        <taxon>Metazoa</taxon>
        <taxon>Chordata</taxon>
        <taxon>Craniata</taxon>
        <taxon>Vertebrata</taxon>
        <taxon>Euteleostomi</taxon>
        <taxon>Actinopterygii</taxon>
        <taxon>Neopterygii</taxon>
        <taxon>Teleostei</taxon>
        <taxon>Neoteleostei</taxon>
        <taxon>Acanthomorphata</taxon>
        <taxon>Carangaria</taxon>
        <taxon>Pleuronectiformes</taxon>
        <taxon>Pleuronectoidei</taxon>
        <taxon>Pleuronectidae</taxon>
        <taxon>Pleuronectes</taxon>
    </lineage>
</organism>
<name>A0A9N7TXT1_PLEPL</name>
<comment type="caution">
    <text evidence="2">The sequence shown here is derived from an EMBL/GenBank/DDBJ whole genome shotgun (WGS) entry which is preliminary data.</text>
</comment>
<reference evidence="2" key="1">
    <citation type="submission" date="2020-03" db="EMBL/GenBank/DDBJ databases">
        <authorList>
            <person name="Weist P."/>
        </authorList>
    </citation>
    <scope>NUCLEOTIDE SEQUENCE</scope>
</reference>
<gene>
    <name evidence="2" type="ORF">PLEPLA_LOCUS8832</name>
</gene>
<dbReference type="EMBL" id="CADEAL010000494">
    <property type="protein sequence ID" value="CAB1420954.1"/>
    <property type="molecule type" value="Genomic_DNA"/>
</dbReference>
<evidence type="ECO:0000313" key="2">
    <source>
        <dbReference type="EMBL" id="CAB1420954.1"/>
    </source>
</evidence>
<proteinExistence type="predicted"/>
<evidence type="ECO:0000313" key="3">
    <source>
        <dbReference type="Proteomes" id="UP001153269"/>
    </source>
</evidence>
<evidence type="ECO:0000256" key="1">
    <source>
        <dbReference type="SAM" id="MobiDB-lite"/>
    </source>
</evidence>
<feature type="compositionally biased region" description="Basic and acidic residues" evidence="1">
    <location>
        <begin position="114"/>
        <end position="128"/>
    </location>
</feature>
<keyword evidence="3" id="KW-1185">Reference proteome</keyword>
<dbReference type="AlphaFoldDB" id="A0A9N7TXT1"/>
<dbReference type="Proteomes" id="UP001153269">
    <property type="component" value="Unassembled WGS sequence"/>
</dbReference>
<accession>A0A9N7TXT1</accession>
<feature type="region of interest" description="Disordered" evidence="1">
    <location>
        <begin position="105"/>
        <end position="128"/>
    </location>
</feature>
<feature type="region of interest" description="Disordered" evidence="1">
    <location>
        <begin position="40"/>
        <end position="83"/>
    </location>
</feature>